<dbReference type="CDD" id="cd11722">
    <property type="entry name" value="SOAR"/>
    <property type="match status" value="1"/>
</dbReference>
<accession>A0A8C8MAC5</accession>
<dbReference type="Ensembl" id="ENSOTST00005083743.2">
    <property type="protein sequence ID" value="ENSOTSP00005077277.2"/>
    <property type="gene ID" value="ENSOTSG00005036113.2"/>
</dbReference>
<sequence>MFISSNRSPTILGKRYYRQYTWVRALTQVELVFSPSELCRIDEPRCHDENSILSFEAIRSIHKQMDDDANGNVDVSETDGFLREDLNYHDPKAKHNSFHGDDQFISVEDLWNTWKGSEVCNWTVDDVENWLIYVELPQYVDAFRKMHFNGTVMPRLAVKNATLTVSILKMLDRSHVQKLQLKALDTVLFGAPLMNRHNHLKDFILVVSIVIGIGGCWFAYIQNRYSKDHMKKMMTDLDGLQRAEQSLHDLQKKLQIAQEEHRTVEVEKVNLEQKLRDEINCAKQEAQRLKELREGTENELSRQKYAEEELDQVRMALKKAEKELESRCSWSPPESLQKWLQLTHEVEVQYYNIKKQNAEKQLLVAKEGAEKIKKKRNTIFGTFHVAHSSCLDNVDHQILTAKQALGEVTAALRERLHRWQQIEILTGFTIVNNPGLSSLASTLNLDPSIMGGRATPQHFIMSDDMDDMDEDIISPGTLQCKGWSEGGRMFLDRASLYLSSSTDSLLFFHRELNRSDSDSSLSLSQIGDRLSAYSSKGHLVKPTSFLYSQPVRSTSDEPSLHAHTPNGGNRVHEGGALAEPVPESPILMKKVYSIEKSASLGEMNVGLVGMSMSESSRSLSPNSTDADTPSPTGGQPGATGTKGSSRIPQLSSKKSPLEEDSGSTGEDTDSVASRKKHTFKIFKKQKK</sequence>
<dbReference type="FunFam" id="1.20.5.340:FF:000011">
    <property type="entry name" value="Stromal interaction molecule 1"/>
    <property type="match status" value="1"/>
</dbReference>
<evidence type="ECO:0000256" key="8">
    <source>
        <dbReference type="ARBA" id="ARBA00022824"/>
    </source>
</evidence>
<evidence type="ECO:0000256" key="14">
    <source>
        <dbReference type="ARBA" id="ARBA00023180"/>
    </source>
</evidence>
<evidence type="ECO:0000256" key="10">
    <source>
        <dbReference type="ARBA" id="ARBA00022989"/>
    </source>
</evidence>
<feature type="compositionally biased region" description="Basic residues" evidence="16">
    <location>
        <begin position="673"/>
        <end position="687"/>
    </location>
</feature>
<dbReference type="Gene3D" id="1.10.287.3550">
    <property type="match status" value="1"/>
</dbReference>
<proteinExistence type="predicted"/>
<dbReference type="FunFam" id="1.10.287.3550:FF:000001">
    <property type="entry name" value="Stromal interaction molecule 1"/>
    <property type="match status" value="1"/>
</dbReference>
<feature type="region of interest" description="Disordered" evidence="16">
    <location>
        <begin position="549"/>
        <end position="581"/>
    </location>
</feature>
<evidence type="ECO:0000256" key="12">
    <source>
        <dbReference type="ARBA" id="ARBA00023065"/>
    </source>
</evidence>
<evidence type="ECO:0000256" key="3">
    <source>
        <dbReference type="ARBA" id="ARBA00022553"/>
    </source>
</evidence>
<evidence type="ECO:0000256" key="15">
    <source>
        <dbReference type="SAM" id="Coils"/>
    </source>
</evidence>
<dbReference type="PANTHER" id="PTHR15136:SF9">
    <property type="entry name" value="STROMAL INTERACTION MOLECULE 1"/>
    <property type="match status" value="1"/>
</dbReference>
<dbReference type="GO" id="GO:0005886">
    <property type="term" value="C:plasma membrane"/>
    <property type="evidence" value="ECO:0007669"/>
    <property type="project" value="TreeGrafter"/>
</dbReference>
<keyword evidence="7" id="KW-0732">Signal</keyword>
<feature type="compositionally biased region" description="Polar residues" evidence="16">
    <location>
        <begin position="641"/>
        <end position="654"/>
    </location>
</feature>
<dbReference type="Pfam" id="PF25578">
    <property type="entry name" value="EF-hand_STIM1"/>
    <property type="match status" value="1"/>
</dbReference>
<feature type="region of interest" description="Disordered" evidence="16">
    <location>
        <begin position="611"/>
        <end position="687"/>
    </location>
</feature>
<dbReference type="InterPro" id="IPR037608">
    <property type="entry name" value="STIM1/2"/>
</dbReference>
<dbReference type="GO" id="GO:0005246">
    <property type="term" value="F:calcium channel regulator activity"/>
    <property type="evidence" value="ECO:0007669"/>
    <property type="project" value="InterPro"/>
</dbReference>
<dbReference type="GO" id="GO:0051049">
    <property type="term" value="P:regulation of transport"/>
    <property type="evidence" value="ECO:0007669"/>
    <property type="project" value="UniProtKB-ARBA"/>
</dbReference>
<reference evidence="19" key="1">
    <citation type="submission" date="2025-08" db="UniProtKB">
        <authorList>
            <consortium name="Ensembl"/>
        </authorList>
    </citation>
    <scope>IDENTIFICATION</scope>
</reference>
<feature type="coiled-coil region" evidence="15">
    <location>
        <begin position="240"/>
        <end position="323"/>
    </location>
</feature>
<dbReference type="AlphaFoldDB" id="A0A8C8MAC5"/>
<evidence type="ECO:0000256" key="13">
    <source>
        <dbReference type="ARBA" id="ARBA00023136"/>
    </source>
</evidence>
<keyword evidence="3" id="KW-0597">Phosphoprotein</keyword>
<dbReference type="PROSITE" id="PS50105">
    <property type="entry name" value="SAM_DOMAIN"/>
    <property type="match status" value="1"/>
</dbReference>
<organism evidence="19 20">
    <name type="scientific">Oncorhynchus tshawytscha</name>
    <name type="common">Chinook salmon</name>
    <name type="synonym">Salmo tshawytscha</name>
    <dbReference type="NCBI Taxonomy" id="74940"/>
    <lineage>
        <taxon>Eukaryota</taxon>
        <taxon>Metazoa</taxon>
        <taxon>Chordata</taxon>
        <taxon>Craniata</taxon>
        <taxon>Vertebrata</taxon>
        <taxon>Euteleostomi</taxon>
        <taxon>Actinopterygii</taxon>
        <taxon>Neopterygii</taxon>
        <taxon>Teleostei</taxon>
        <taxon>Protacanthopterygii</taxon>
        <taxon>Salmoniformes</taxon>
        <taxon>Salmonidae</taxon>
        <taxon>Salmoninae</taxon>
        <taxon>Oncorhynchus</taxon>
    </lineage>
</organism>
<keyword evidence="4" id="KW-0109">Calcium transport</keyword>
<keyword evidence="20" id="KW-1185">Reference proteome</keyword>
<keyword evidence="5 17" id="KW-0812">Transmembrane</keyword>
<dbReference type="GeneTree" id="ENSGT00390000000214"/>
<keyword evidence="6" id="KW-0479">Metal-binding</keyword>
<keyword evidence="12" id="KW-0406">Ion transport</keyword>
<dbReference type="Pfam" id="PF16533">
    <property type="entry name" value="SOAR"/>
    <property type="match status" value="1"/>
</dbReference>
<comment type="subcellular location">
    <subcellularLocation>
        <location evidence="1">Endoplasmic reticulum membrane</location>
        <topology evidence="1">Single-pass type I membrane protein</topology>
    </subcellularLocation>
</comment>
<evidence type="ECO:0000256" key="11">
    <source>
        <dbReference type="ARBA" id="ARBA00023054"/>
    </source>
</evidence>
<reference evidence="19" key="2">
    <citation type="submission" date="2025-09" db="UniProtKB">
        <authorList>
            <consortium name="Ensembl"/>
        </authorList>
    </citation>
    <scope>IDENTIFICATION</scope>
</reference>
<evidence type="ECO:0000256" key="2">
    <source>
        <dbReference type="ARBA" id="ARBA00022448"/>
    </source>
</evidence>
<dbReference type="FunFam" id="1.10.150.50:FF:000009">
    <property type="entry name" value="Stromal interaction molecule 1"/>
    <property type="match status" value="1"/>
</dbReference>
<evidence type="ECO:0000256" key="9">
    <source>
        <dbReference type="ARBA" id="ARBA00022837"/>
    </source>
</evidence>
<dbReference type="InterPro" id="IPR057835">
    <property type="entry name" value="EF-hand_STIM1/2"/>
</dbReference>
<feature type="compositionally biased region" description="Low complexity" evidence="16">
    <location>
        <begin position="611"/>
        <end position="623"/>
    </location>
</feature>
<evidence type="ECO:0000256" key="6">
    <source>
        <dbReference type="ARBA" id="ARBA00022723"/>
    </source>
</evidence>
<keyword evidence="14" id="KW-0325">Glycoprotein</keyword>
<dbReference type="GO" id="GO:0005789">
    <property type="term" value="C:endoplasmic reticulum membrane"/>
    <property type="evidence" value="ECO:0007669"/>
    <property type="project" value="UniProtKB-SubCell"/>
</dbReference>
<evidence type="ECO:0000256" key="7">
    <source>
        <dbReference type="ARBA" id="ARBA00022729"/>
    </source>
</evidence>
<dbReference type="InterPro" id="IPR001660">
    <property type="entry name" value="SAM"/>
</dbReference>
<name>A0A8C8MAC5_ONCTS</name>
<dbReference type="GO" id="GO:0002115">
    <property type="term" value="P:store-operated calcium entry"/>
    <property type="evidence" value="ECO:0007669"/>
    <property type="project" value="TreeGrafter"/>
</dbReference>
<dbReference type="Gene3D" id="1.10.150.50">
    <property type="entry name" value="Transcription Factor, Ets-1"/>
    <property type="match status" value="1"/>
</dbReference>
<feature type="domain" description="SAM" evidence="18">
    <location>
        <begin position="122"/>
        <end position="176"/>
    </location>
</feature>
<evidence type="ECO:0000256" key="4">
    <source>
        <dbReference type="ARBA" id="ARBA00022568"/>
    </source>
</evidence>
<dbReference type="GO" id="GO:0005509">
    <property type="term" value="F:calcium ion binding"/>
    <property type="evidence" value="ECO:0007669"/>
    <property type="project" value="TreeGrafter"/>
</dbReference>
<protein>
    <recommendedName>
        <fullName evidence="18">SAM domain-containing protein</fullName>
    </recommendedName>
</protein>
<dbReference type="Pfam" id="PF07647">
    <property type="entry name" value="SAM_2"/>
    <property type="match status" value="1"/>
</dbReference>
<feature type="transmembrane region" description="Helical" evidence="17">
    <location>
        <begin position="203"/>
        <end position="221"/>
    </location>
</feature>
<dbReference type="FunFam" id="1.10.238.180:FF:000001">
    <property type="entry name" value="Stromal interaction molecule 1"/>
    <property type="match status" value="1"/>
</dbReference>
<keyword evidence="13 17" id="KW-0472">Membrane</keyword>
<evidence type="ECO:0000313" key="20">
    <source>
        <dbReference type="Proteomes" id="UP000694402"/>
    </source>
</evidence>
<dbReference type="Proteomes" id="UP000694402">
    <property type="component" value="Unassembled WGS sequence"/>
</dbReference>
<dbReference type="Gene3D" id="1.20.5.340">
    <property type="match status" value="1"/>
</dbReference>
<feature type="compositionally biased region" description="Acidic residues" evidence="16">
    <location>
        <begin position="658"/>
        <end position="669"/>
    </location>
</feature>
<keyword evidence="8" id="KW-0256">Endoplasmic reticulum</keyword>
<keyword evidence="10 17" id="KW-1133">Transmembrane helix</keyword>
<keyword evidence="2" id="KW-0813">Transport</keyword>
<evidence type="ECO:0000259" key="18">
    <source>
        <dbReference type="PROSITE" id="PS50105"/>
    </source>
</evidence>
<evidence type="ECO:0000256" key="1">
    <source>
        <dbReference type="ARBA" id="ARBA00004115"/>
    </source>
</evidence>
<dbReference type="InterPro" id="IPR013761">
    <property type="entry name" value="SAM/pointed_sf"/>
</dbReference>
<evidence type="ECO:0000256" key="16">
    <source>
        <dbReference type="SAM" id="MobiDB-lite"/>
    </source>
</evidence>
<dbReference type="GO" id="GO:0006874">
    <property type="term" value="P:intracellular calcium ion homeostasis"/>
    <property type="evidence" value="ECO:0007669"/>
    <property type="project" value="TreeGrafter"/>
</dbReference>
<keyword evidence="9" id="KW-0106">Calcium</keyword>
<dbReference type="InterPro" id="IPR032393">
    <property type="entry name" value="SOAR_STIM1/2"/>
</dbReference>
<feature type="compositionally biased region" description="Polar residues" evidence="16">
    <location>
        <begin position="624"/>
        <end position="633"/>
    </location>
</feature>
<dbReference type="Gene3D" id="1.10.238.180">
    <property type="match status" value="1"/>
</dbReference>
<evidence type="ECO:0000313" key="19">
    <source>
        <dbReference type="Ensembl" id="ENSOTSP00005077277.2"/>
    </source>
</evidence>
<evidence type="ECO:0000256" key="5">
    <source>
        <dbReference type="ARBA" id="ARBA00022692"/>
    </source>
</evidence>
<gene>
    <name evidence="19" type="primary">stim1a</name>
</gene>
<evidence type="ECO:0000256" key="17">
    <source>
        <dbReference type="SAM" id="Phobius"/>
    </source>
</evidence>
<dbReference type="SUPFAM" id="SSF47769">
    <property type="entry name" value="SAM/Pointed domain"/>
    <property type="match status" value="1"/>
</dbReference>
<keyword evidence="11 15" id="KW-0175">Coiled coil</keyword>
<dbReference type="PANTHER" id="PTHR15136">
    <property type="entry name" value="STROMAL INTERACTION MOLECULE HOMOLOG"/>
    <property type="match status" value="1"/>
</dbReference>